<dbReference type="Pfam" id="PF12686">
    <property type="entry name" value="DUF3800"/>
    <property type="match status" value="1"/>
</dbReference>
<dbReference type="Proteomes" id="UP000007102">
    <property type="component" value="Chromosome"/>
</dbReference>
<name>F0S2C7_DESTD</name>
<dbReference type="InParanoid" id="F0S2C7"/>
<dbReference type="InterPro" id="IPR024524">
    <property type="entry name" value="DUF3800"/>
</dbReference>
<dbReference type="KEGG" id="dte:Dester_1515"/>
<proteinExistence type="predicted"/>
<evidence type="ECO:0000313" key="2">
    <source>
        <dbReference type="Proteomes" id="UP000007102"/>
    </source>
</evidence>
<organism evidence="1 2">
    <name type="scientific">Desulfurobacterium thermolithotrophum (strain DSM 11699 / BSA)</name>
    <dbReference type="NCBI Taxonomy" id="868864"/>
    <lineage>
        <taxon>Bacteria</taxon>
        <taxon>Pseudomonadati</taxon>
        <taxon>Aquificota</taxon>
        <taxon>Aquificia</taxon>
        <taxon>Desulfurobacteriales</taxon>
        <taxon>Desulfurobacteriaceae</taxon>
        <taxon>Desulfurobacterium</taxon>
    </lineage>
</organism>
<evidence type="ECO:0000313" key="1">
    <source>
        <dbReference type="EMBL" id="ADY74142.1"/>
    </source>
</evidence>
<dbReference type="STRING" id="868864.Dester_1515"/>
<dbReference type="AlphaFoldDB" id="F0S2C7"/>
<protein>
    <recommendedName>
        <fullName evidence="3">DUF3800 domain-containing protein</fullName>
    </recommendedName>
</protein>
<accession>F0S2C7</accession>
<sequence>MFLVYTDESGKELKKNEEGFYRDGPCFLYGGLAVEVEKHHLIENAFKSMCKEILGINNIYETEIHTGDIFYGRKQFKDLDFEKKKEFFKEVLQLLAKFNVPLILGLVYKDTNLFKSDLEKIASAIYAFFYALDSFLLQRGKYGLVIADELEKDIKSIKELLNRNNLTGRKGGIKLSFLIRRVYFEKLNRFGEYSFEPIISLKYKFESQIYAVIDNIHYVNSSFSVFNQLSDIVLFLFNIALEFQETKGFFVDKGKLFKAIAEDFLFFLSKTKSIVTFLCYREKAFDVMFGDFYLSGFRAMMETLKKEQANGT</sequence>
<evidence type="ECO:0008006" key="3">
    <source>
        <dbReference type="Google" id="ProtNLM"/>
    </source>
</evidence>
<dbReference type="HOGENOM" id="CLU_890617_0_0_0"/>
<reference evidence="1 2" key="1">
    <citation type="journal article" date="2011" name="Stand. Genomic Sci.">
        <title>Complete genome sequence of the thermophilic sulfur-reducer Desulfurobacterium thermolithotrophum type strain (BSA(T)) from a deep-sea hydrothermal vent.</title>
        <authorList>
            <person name="Goker M."/>
            <person name="Daligault H."/>
            <person name="Mwirichia R."/>
            <person name="Lapidus A."/>
            <person name="Lucas S."/>
            <person name="Deshpande S."/>
            <person name="Pagani I."/>
            <person name="Tapia R."/>
            <person name="Cheng J.F."/>
            <person name="Goodwin L."/>
            <person name="Pitluck S."/>
            <person name="Liolios K."/>
            <person name="Ivanova N."/>
            <person name="Mavromatis K."/>
            <person name="Mikhailova N."/>
            <person name="Pati A."/>
            <person name="Chen A."/>
            <person name="Palaniappan K."/>
            <person name="Han C."/>
            <person name="Land M."/>
            <person name="Hauser L."/>
            <person name="Pan C."/>
            <person name="Brambilla E.M."/>
            <person name="Rohde M."/>
            <person name="Spring S."/>
            <person name="Sikorski J."/>
            <person name="Wirth R."/>
            <person name="Detter J.C."/>
            <person name="Woyke T."/>
            <person name="Bristow J."/>
            <person name="Eisen J.A."/>
            <person name="Markowitz V."/>
            <person name="Hugenholtz P."/>
            <person name="Kyrpides N.C."/>
            <person name="Klenk H.P."/>
        </authorList>
    </citation>
    <scope>NUCLEOTIDE SEQUENCE [LARGE SCALE GENOMIC DNA]</scope>
    <source>
        <strain evidence="2">DSM 11699 / BSA</strain>
    </source>
</reference>
<gene>
    <name evidence="1" type="ordered locus">Dester_1515</name>
</gene>
<dbReference type="RefSeq" id="WP_013639089.1">
    <property type="nucleotide sequence ID" value="NC_015185.1"/>
</dbReference>
<keyword evidence="2" id="KW-1185">Reference proteome</keyword>
<reference evidence="2" key="2">
    <citation type="submission" date="2011-02" db="EMBL/GenBank/DDBJ databases">
        <title>The complete genome of Desulfurobacterium thermolithotrophum DSM 11699.</title>
        <authorList>
            <consortium name="US DOE Joint Genome Institute (JGI-PGF)"/>
            <person name="Lucas S."/>
            <person name="Copeland A."/>
            <person name="Lapidus A."/>
            <person name="Bruce D."/>
            <person name="Goodwin L."/>
            <person name="Pitluck S."/>
            <person name="Kyrpides N."/>
            <person name="Mavromatis K."/>
            <person name="Pagani I."/>
            <person name="Ivanova N."/>
            <person name="Mikhailova N."/>
            <person name="Daligault H."/>
            <person name="Detter J.C."/>
            <person name="Tapia R."/>
            <person name="Han C."/>
            <person name="Land M."/>
            <person name="Hauser L."/>
            <person name="Markowitz V."/>
            <person name="Cheng J.-F."/>
            <person name="Hugenholtz P."/>
            <person name="Woyke T."/>
            <person name="Wu D."/>
            <person name="Spring S."/>
            <person name="Brambilla E."/>
            <person name="Klenk H.-P."/>
            <person name="Eisen J.A."/>
        </authorList>
    </citation>
    <scope>NUCLEOTIDE SEQUENCE [LARGE SCALE GENOMIC DNA]</scope>
    <source>
        <strain evidence="2">DSM 11699 / BSA</strain>
    </source>
</reference>
<dbReference type="EMBL" id="CP002543">
    <property type="protein sequence ID" value="ADY74142.1"/>
    <property type="molecule type" value="Genomic_DNA"/>
</dbReference>